<feature type="region of interest" description="Disordered" evidence="1">
    <location>
        <begin position="110"/>
        <end position="135"/>
    </location>
</feature>
<feature type="compositionally biased region" description="Basic residues" evidence="1">
    <location>
        <begin position="10"/>
        <end position="19"/>
    </location>
</feature>
<feature type="region of interest" description="Disordered" evidence="1">
    <location>
        <begin position="1"/>
        <end position="60"/>
    </location>
</feature>
<sequence length="584" mass="62598">MDGNREGRSRARSTKRRKKSLELGQTAPVLSQAIPFPYEPRRRSNPSNMGHPPRVYVPGGSMRLGQVREVIREDEARRIREIHTRVRSHLGPSRTNFPPTDGGSLKSLYRLSPPGAIHGTSSQLTQPSWPIPSNAPPSSLACSEVTQCSSQTSYLTEHTCYQPSSTSSLGAPYHLFPPEHIPGSASTFDDSISRISAEPVMSSDFGCYSLDEPESKLETITEDEFHESTCSSSWSTEPFSHEHKCPSIEMEHPGSLVNFCSSTTNGCAGSDTVHAASEQEPSGFTTPHTSSQTDTEEVPVTCETSGTLSSRPWTFKRQQSPRPSNQGPGGYGRTPASTPTTITITTQTFERPTSSAGYPHSSTATTCASSSLSSPPFKPPDESSVVSATPCVSPDAVTPLEPPAPAVSSPVPAEVIPNTPDQLPPPAEQPERPGEQEEPEHKSQKLGDIRSNASSSPSFPIHHDGCSICTFVPYQPSNANSVASPRAESFPGSTQSPPYHGTSPRETMVMHSSAVSPRSRNPMHRVLAGEPIMDLQRELQEAQLRQELERLGGVPTSVAGPAASLQATVESVADDSDDTGGVDV</sequence>
<feature type="region of interest" description="Disordered" evidence="1">
    <location>
        <begin position="554"/>
        <end position="584"/>
    </location>
</feature>
<evidence type="ECO:0000313" key="2">
    <source>
        <dbReference type="EMBL" id="PWW77442.1"/>
    </source>
</evidence>
<dbReference type="AlphaFoldDB" id="A0A317SSR7"/>
<feature type="region of interest" description="Disordered" evidence="1">
    <location>
        <begin position="271"/>
        <end position="459"/>
    </location>
</feature>
<feature type="compositionally biased region" description="Basic and acidic residues" evidence="1">
    <location>
        <begin position="429"/>
        <end position="448"/>
    </location>
</feature>
<comment type="caution">
    <text evidence="2">The sequence shown here is derived from an EMBL/GenBank/DDBJ whole genome shotgun (WGS) entry which is preliminary data.</text>
</comment>
<dbReference type="Proteomes" id="UP000246991">
    <property type="component" value="Unassembled WGS sequence"/>
</dbReference>
<feature type="compositionally biased region" description="Polar residues" evidence="1">
    <location>
        <begin position="119"/>
        <end position="128"/>
    </location>
</feature>
<organism evidence="2 3">
    <name type="scientific">Tuber magnatum</name>
    <name type="common">white Piedmont truffle</name>
    <dbReference type="NCBI Taxonomy" id="42249"/>
    <lineage>
        <taxon>Eukaryota</taxon>
        <taxon>Fungi</taxon>
        <taxon>Dikarya</taxon>
        <taxon>Ascomycota</taxon>
        <taxon>Pezizomycotina</taxon>
        <taxon>Pezizomycetes</taxon>
        <taxon>Pezizales</taxon>
        <taxon>Tuberaceae</taxon>
        <taxon>Tuber</taxon>
    </lineage>
</organism>
<proteinExistence type="predicted"/>
<dbReference type="EMBL" id="PYWC01000022">
    <property type="protein sequence ID" value="PWW77442.1"/>
    <property type="molecule type" value="Genomic_DNA"/>
</dbReference>
<feature type="compositionally biased region" description="Low complexity" evidence="1">
    <location>
        <begin position="334"/>
        <end position="353"/>
    </location>
</feature>
<feature type="region of interest" description="Disordered" evidence="1">
    <location>
        <begin position="479"/>
        <end position="503"/>
    </location>
</feature>
<feature type="compositionally biased region" description="Polar residues" evidence="1">
    <location>
        <begin position="302"/>
        <end position="326"/>
    </location>
</feature>
<gene>
    <name evidence="2" type="ORF">C7212DRAFT_356887</name>
</gene>
<dbReference type="OrthoDB" id="5415204at2759"/>
<evidence type="ECO:0000256" key="1">
    <source>
        <dbReference type="SAM" id="MobiDB-lite"/>
    </source>
</evidence>
<protein>
    <submittedName>
        <fullName evidence="2">Uncharacterized protein</fullName>
    </submittedName>
</protein>
<reference evidence="2 3" key="1">
    <citation type="submission" date="2018-03" db="EMBL/GenBank/DDBJ databases">
        <title>Genomes of Pezizomycetes fungi and the evolution of truffles.</title>
        <authorList>
            <person name="Murat C."/>
            <person name="Payen T."/>
            <person name="Noel B."/>
            <person name="Kuo A."/>
            <person name="Martin F.M."/>
        </authorList>
    </citation>
    <scope>NUCLEOTIDE SEQUENCE [LARGE SCALE GENOMIC DNA]</scope>
    <source>
        <strain evidence="2">091103-1</strain>
    </source>
</reference>
<keyword evidence="3" id="KW-1185">Reference proteome</keyword>
<feature type="compositionally biased region" description="Acidic residues" evidence="1">
    <location>
        <begin position="572"/>
        <end position="584"/>
    </location>
</feature>
<feature type="compositionally biased region" description="Low complexity" evidence="1">
    <location>
        <begin position="406"/>
        <end position="415"/>
    </location>
</feature>
<accession>A0A317SSR7</accession>
<name>A0A317SSR7_9PEZI</name>
<feature type="compositionally biased region" description="Polar residues" evidence="1">
    <location>
        <begin position="279"/>
        <end position="293"/>
    </location>
</feature>
<evidence type="ECO:0000313" key="3">
    <source>
        <dbReference type="Proteomes" id="UP000246991"/>
    </source>
</evidence>
<feature type="compositionally biased region" description="Low complexity" evidence="1">
    <location>
        <begin position="361"/>
        <end position="374"/>
    </location>
</feature>